<evidence type="ECO:0000313" key="6">
    <source>
        <dbReference type="EMBL" id="PZP56747.1"/>
    </source>
</evidence>
<comment type="function">
    <text evidence="3">Flagellin is the subunit protein which polymerizes to form the filaments of bacterial flagella.</text>
</comment>
<comment type="caution">
    <text evidence="6">The sequence shown here is derived from an EMBL/GenBank/DDBJ whole genome shotgun (WGS) entry which is preliminary data.</text>
</comment>
<dbReference type="Pfam" id="PF00700">
    <property type="entry name" value="Flagellin_C"/>
    <property type="match status" value="1"/>
</dbReference>
<dbReference type="GO" id="GO:0005576">
    <property type="term" value="C:extracellular region"/>
    <property type="evidence" value="ECO:0007669"/>
    <property type="project" value="UniProtKB-SubCell"/>
</dbReference>
<dbReference type="InterPro" id="IPR001492">
    <property type="entry name" value="Flagellin"/>
</dbReference>
<dbReference type="PRINTS" id="PR00207">
    <property type="entry name" value="FLAGELLIN"/>
</dbReference>
<dbReference type="InterPro" id="IPR046358">
    <property type="entry name" value="Flagellin_C"/>
</dbReference>
<dbReference type="PANTHER" id="PTHR42792">
    <property type="entry name" value="FLAGELLIN"/>
    <property type="match status" value="1"/>
</dbReference>
<dbReference type="GO" id="GO:0009288">
    <property type="term" value="C:bacterial-type flagellum"/>
    <property type="evidence" value="ECO:0007669"/>
    <property type="project" value="UniProtKB-SubCell"/>
</dbReference>
<name>A0A2W5FSE9_9BACT</name>
<comment type="similarity">
    <text evidence="1 3">Belongs to the bacterial flagellin family.</text>
</comment>
<feature type="domain" description="Flagellin C-terminal" evidence="5">
    <location>
        <begin position="196"/>
        <end position="278"/>
    </location>
</feature>
<dbReference type="Gene3D" id="6.10.10.10">
    <property type="entry name" value="Flagellar export chaperone, C-terminal domain"/>
    <property type="match status" value="1"/>
</dbReference>
<evidence type="ECO:0000259" key="5">
    <source>
        <dbReference type="Pfam" id="PF00700"/>
    </source>
</evidence>
<evidence type="ECO:0000313" key="7">
    <source>
        <dbReference type="Proteomes" id="UP000249739"/>
    </source>
</evidence>
<keyword evidence="2 3" id="KW-0975">Bacterial flagellum</keyword>
<dbReference type="PANTHER" id="PTHR42792:SF2">
    <property type="entry name" value="FLAGELLIN"/>
    <property type="match status" value="1"/>
</dbReference>
<accession>A0A2W5FSE9</accession>
<reference evidence="6 7" key="1">
    <citation type="submission" date="2017-08" db="EMBL/GenBank/DDBJ databases">
        <title>Infants hospitalized years apart are colonized by the same room-sourced microbial strains.</title>
        <authorList>
            <person name="Brooks B."/>
            <person name="Olm M.R."/>
            <person name="Firek B.A."/>
            <person name="Baker R."/>
            <person name="Thomas B.C."/>
            <person name="Morowitz M.J."/>
            <person name="Banfield J.F."/>
        </authorList>
    </citation>
    <scope>NUCLEOTIDE SEQUENCE [LARGE SCALE GENOMIC DNA]</scope>
    <source>
        <strain evidence="6">S2_006_000_R2_64</strain>
    </source>
</reference>
<dbReference type="Proteomes" id="UP000249739">
    <property type="component" value="Unassembled WGS sequence"/>
</dbReference>
<feature type="domain" description="Flagellin N-terminal" evidence="4">
    <location>
        <begin position="4"/>
        <end position="140"/>
    </location>
</feature>
<dbReference type="Gene3D" id="1.20.1330.10">
    <property type="entry name" value="f41 fragment of flagellin, N-terminal domain"/>
    <property type="match status" value="1"/>
</dbReference>
<dbReference type="EMBL" id="QFOT01000016">
    <property type="protein sequence ID" value="PZP56747.1"/>
    <property type="molecule type" value="Genomic_DNA"/>
</dbReference>
<keyword evidence="3" id="KW-0964">Secreted</keyword>
<sequence length="280" mass="28661">MPVIATNTSANTALIYLNKNSSEQSKSLAKLSSGSRIVRASDDAAGLAVGTKLKADVTTLKQAATNAVQARSVLQTADGAMARVGDILQRMKSLAAQAISGSVDTTGRGFINTEYQQLLTEIGNISTTTQFNGTNLINGSYSQTFQVGVAATDIITVNFGATGSIVNMSTGTAGLAIAGTTVAGANGTAATNASTNLDVAITTVSTARATVGALLSRFEYRGDVIDSSIENLTSAQSAIMDVDIAAEQSNLVSRQVLTEASIAALSQANQMKSSLLALVR</sequence>
<keyword evidence="6" id="KW-0282">Flagellum</keyword>
<evidence type="ECO:0000256" key="3">
    <source>
        <dbReference type="RuleBase" id="RU362073"/>
    </source>
</evidence>
<organism evidence="6 7">
    <name type="scientific">Micavibrio aeruginosavorus</name>
    <dbReference type="NCBI Taxonomy" id="349221"/>
    <lineage>
        <taxon>Bacteria</taxon>
        <taxon>Pseudomonadati</taxon>
        <taxon>Bdellovibrionota</taxon>
        <taxon>Bdellovibrionia</taxon>
        <taxon>Bdellovibrionales</taxon>
        <taxon>Pseudobdellovibrionaceae</taxon>
        <taxon>Micavibrio</taxon>
    </lineage>
</organism>
<evidence type="ECO:0000256" key="2">
    <source>
        <dbReference type="ARBA" id="ARBA00023143"/>
    </source>
</evidence>
<keyword evidence="6" id="KW-0966">Cell projection</keyword>
<dbReference type="GO" id="GO:0005198">
    <property type="term" value="F:structural molecule activity"/>
    <property type="evidence" value="ECO:0007669"/>
    <property type="project" value="UniProtKB-UniRule"/>
</dbReference>
<comment type="subcellular location">
    <subcellularLocation>
        <location evidence="3">Secreted</location>
    </subcellularLocation>
    <subcellularLocation>
        <location evidence="3">Bacterial flagellum</location>
    </subcellularLocation>
</comment>
<evidence type="ECO:0000259" key="4">
    <source>
        <dbReference type="Pfam" id="PF00669"/>
    </source>
</evidence>
<dbReference type="SUPFAM" id="SSF64518">
    <property type="entry name" value="Phase 1 flagellin"/>
    <property type="match status" value="1"/>
</dbReference>
<dbReference type="Pfam" id="PF00669">
    <property type="entry name" value="Flagellin_N"/>
    <property type="match status" value="1"/>
</dbReference>
<dbReference type="InterPro" id="IPR001029">
    <property type="entry name" value="Flagellin_N"/>
</dbReference>
<gene>
    <name evidence="6" type="ORF">DI586_02660</name>
</gene>
<protein>
    <recommendedName>
        <fullName evidence="3">Flagellin</fullName>
    </recommendedName>
</protein>
<keyword evidence="6" id="KW-0969">Cilium</keyword>
<dbReference type="AlphaFoldDB" id="A0A2W5FSE9"/>
<dbReference type="InterPro" id="IPR042187">
    <property type="entry name" value="Flagellin_C_sub2"/>
</dbReference>
<proteinExistence type="inferred from homology"/>
<evidence type="ECO:0000256" key="1">
    <source>
        <dbReference type="ARBA" id="ARBA00005709"/>
    </source>
</evidence>